<feature type="compositionally biased region" description="Basic and acidic residues" evidence="1">
    <location>
        <begin position="60"/>
        <end position="69"/>
    </location>
</feature>
<accession>A0AAX6H311</accession>
<protein>
    <submittedName>
        <fullName evidence="2">Pollen-specific leucine-rich repeat extensin-like protein 4</fullName>
    </submittedName>
</protein>
<dbReference type="EMBL" id="JANAVB010013597">
    <property type="protein sequence ID" value="KAJ6835193.1"/>
    <property type="molecule type" value="Genomic_DNA"/>
</dbReference>
<reference evidence="2" key="2">
    <citation type="submission" date="2023-04" db="EMBL/GenBank/DDBJ databases">
        <authorList>
            <person name="Bruccoleri R.E."/>
            <person name="Oakeley E.J."/>
            <person name="Faust A.-M."/>
            <person name="Dessus-Babus S."/>
            <person name="Altorfer M."/>
            <person name="Burckhardt D."/>
            <person name="Oertli M."/>
            <person name="Naumann U."/>
            <person name="Petersen F."/>
            <person name="Wong J."/>
        </authorList>
    </citation>
    <scope>NUCLEOTIDE SEQUENCE</scope>
    <source>
        <strain evidence="2">GSM-AAB239-AS_SAM_17_03QT</strain>
        <tissue evidence="2">Leaf</tissue>
    </source>
</reference>
<reference evidence="2" key="1">
    <citation type="journal article" date="2023" name="GigaByte">
        <title>Genome assembly of the bearded iris, Iris pallida Lam.</title>
        <authorList>
            <person name="Bruccoleri R.E."/>
            <person name="Oakeley E.J."/>
            <person name="Faust A.M.E."/>
            <person name="Altorfer M."/>
            <person name="Dessus-Babus S."/>
            <person name="Burckhardt D."/>
            <person name="Oertli M."/>
            <person name="Naumann U."/>
            <person name="Petersen F."/>
            <person name="Wong J."/>
        </authorList>
    </citation>
    <scope>NUCLEOTIDE SEQUENCE</scope>
    <source>
        <strain evidence="2">GSM-AAB239-AS_SAM_17_03QT</strain>
    </source>
</reference>
<keyword evidence="3" id="KW-1185">Reference proteome</keyword>
<evidence type="ECO:0000313" key="2">
    <source>
        <dbReference type="EMBL" id="KAJ6835193.1"/>
    </source>
</evidence>
<name>A0AAX6H311_IRIPA</name>
<evidence type="ECO:0000256" key="1">
    <source>
        <dbReference type="SAM" id="MobiDB-lite"/>
    </source>
</evidence>
<sequence length="116" mass="12929">MTLSRLPPSISRTFSFSVYTHSRLIHGEKSLTSTLPPIRIASRPPPVAITASPYQQPRRYPTDRADDAVTPKTNTLPPPTVVSGPVCPCLPFLIPLNITNPVRVGHTRHEQYHHPY</sequence>
<evidence type="ECO:0000313" key="3">
    <source>
        <dbReference type="Proteomes" id="UP001140949"/>
    </source>
</evidence>
<gene>
    <name evidence="2" type="ORF">M6B38_124480</name>
</gene>
<proteinExistence type="predicted"/>
<comment type="caution">
    <text evidence="2">The sequence shown here is derived from an EMBL/GenBank/DDBJ whole genome shotgun (WGS) entry which is preliminary data.</text>
</comment>
<dbReference type="AlphaFoldDB" id="A0AAX6H311"/>
<organism evidence="2 3">
    <name type="scientific">Iris pallida</name>
    <name type="common">Sweet iris</name>
    <dbReference type="NCBI Taxonomy" id="29817"/>
    <lineage>
        <taxon>Eukaryota</taxon>
        <taxon>Viridiplantae</taxon>
        <taxon>Streptophyta</taxon>
        <taxon>Embryophyta</taxon>
        <taxon>Tracheophyta</taxon>
        <taxon>Spermatophyta</taxon>
        <taxon>Magnoliopsida</taxon>
        <taxon>Liliopsida</taxon>
        <taxon>Asparagales</taxon>
        <taxon>Iridaceae</taxon>
        <taxon>Iridoideae</taxon>
        <taxon>Irideae</taxon>
        <taxon>Iris</taxon>
    </lineage>
</organism>
<feature type="region of interest" description="Disordered" evidence="1">
    <location>
        <begin position="36"/>
        <end position="80"/>
    </location>
</feature>
<dbReference type="Proteomes" id="UP001140949">
    <property type="component" value="Unassembled WGS sequence"/>
</dbReference>